<accession>A0A6J5LF44</accession>
<organism evidence="2">
    <name type="scientific">uncultured Caudovirales phage</name>
    <dbReference type="NCBI Taxonomy" id="2100421"/>
    <lineage>
        <taxon>Viruses</taxon>
        <taxon>Duplodnaviria</taxon>
        <taxon>Heunggongvirae</taxon>
        <taxon>Uroviricota</taxon>
        <taxon>Caudoviricetes</taxon>
        <taxon>Peduoviridae</taxon>
        <taxon>Maltschvirus</taxon>
        <taxon>Maltschvirus maltsch</taxon>
    </lineage>
</organism>
<keyword evidence="1" id="KW-0812">Transmembrane</keyword>
<evidence type="ECO:0000256" key="1">
    <source>
        <dbReference type="SAM" id="Phobius"/>
    </source>
</evidence>
<name>A0A6J5LF44_9CAUD</name>
<sequence>MCELLNILALACVAGILLVLFLTVSFIGWFMFQEITK</sequence>
<proteinExistence type="predicted"/>
<dbReference type="EMBL" id="LR796272">
    <property type="protein sequence ID" value="CAB4132801.1"/>
    <property type="molecule type" value="Genomic_DNA"/>
</dbReference>
<protein>
    <submittedName>
        <fullName evidence="2">Uncharacterized protein</fullName>
    </submittedName>
</protein>
<keyword evidence="1" id="KW-1133">Transmembrane helix</keyword>
<keyword evidence="1" id="KW-0472">Membrane</keyword>
<feature type="transmembrane region" description="Helical" evidence="1">
    <location>
        <begin position="6"/>
        <end position="32"/>
    </location>
</feature>
<reference evidence="2" key="1">
    <citation type="submission" date="2020-04" db="EMBL/GenBank/DDBJ databases">
        <authorList>
            <person name="Chiriac C."/>
            <person name="Salcher M."/>
            <person name="Ghai R."/>
            <person name="Kavagutti S V."/>
        </authorList>
    </citation>
    <scope>NUCLEOTIDE SEQUENCE</scope>
</reference>
<evidence type="ECO:0000313" key="2">
    <source>
        <dbReference type="EMBL" id="CAB4132801.1"/>
    </source>
</evidence>
<gene>
    <name evidence="2" type="ORF">UFOVP251_17</name>
</gene>